<dbReference type="SUPFAM" id="SSF54403">
    <property type="entry name" value="Cystatin/monellin"/>
    <property type="match status" value="1"/>
</dbReference>
<evidence type="ECO:0000256" key="3">
    <source>
        <dbReference type="SAM" id="SignalP"/>
    </source>
</evidence>
<dbReference type="CDD" id="cd00042">
    <property type="entry name" value="CY"/>
    <property type="match status" value="1"/>
</dbReference>
<dbReference type="OrthoDB" id="2016588at2759"/>
<feature type="chain" id="PRO_5019742951" description="Cystatin domain-containing protein" evidence="3">
    <location>
        <begin position="23"/>
        <end position="116"/>
    </location>
</feature>
<name>A0A484KUC3_9ASTE</name>
<dbReference type="Gene3D" id="3.10.450.10">
    <property type="match status" value="1"/>
</dbReference>
<organism evidence="5 6">
    <name type="scientific">Cuscuta campestris</name>
    <dbReference type="NCBI Taxonomy" id="132261"/>
    <lineage>
        <taxon>Eukaryota</taxon>
        <taxon>Viridiplantae</taxon>
        <taxon>Streptophyta</taxon>
        <taxon>Embryophyta</taxon>
        <taxon>Tracheophyta</taxon>
        <taxon>Spermatophyta</taxon>
        <taxon>Magnoliopsida</taxon>
        <taxon>eudicotyledons</taxon>
        <taxon>Gunneridae</taxon>
        <taxon>Pentapetalae</taxon>
        <taxon>asterids</taxon>
        <taxon>lamiids</taxon>
        <taxon>Solanales</taxon>
        <taxon>Convolvulaceae</taxon>
        <taxon>Cuscuteae</taxon>
        <taxon>Cuscuta</taxon>
        <taxon>Cuscuta subgen. Grammica</taxon>
        <taxon>Cuscuta sect. Cleistogrammica</taxon>
    </lineage>
</organism>
<dbReference type="Proteomes" id="UP000595140">
    <property type="component" value="Unassembled WGS sequence"/>
</dbReference>
<dbReference type="PANTHER" id="PTHR47364:SF27">
    <property type="entry name" value="CYSTEINE PROTEINASE INHIBITOR 1-LIKE"/>
    <property type="match status" value="1"/>
</dbReference>
<reference evidence="5 6" key="1">
    <citation type="submission" date="2018-04" db="EMBL/GenBank/DDBJ databases">
        <authorList>
            <person name="Vogel A."/>
        </authorList>
    </citation>
    <scope>NUCLEOTIDE SEQUENCE [LARGE SCALE GENOMIC DNA]</scope>
</reference>
<sequence>MAVISSSVSLLVLSLMLFCSMAAELGTPAGGWEPVDPKSPEVVAAGSFAVEAHNEAENDNLVFEDVASGEKQMAARFQYKLVIDARSGHGVYQYEAVVWVKRSRLNSYSLISFKQL</sequence>
<keyword evidence="6" id="KW-1185">Reference proteome</keyword>
<evidence type="ECO:0000313" key="6">
    <source>
        <dbReference type="Proteomes" id="UP000595140"/>
    </source>
</evidence>
<dbReference type="EMBL" id="OOIL02000669">
    <property type="protein sequence ID" value="VFQ68095.1"/>
    <property type="molecule type" value="Genomic_DNA"/>
</dbReference>
<evidence type="ECO:0000259" key="4">
    <source>
        <dbReference type="SMART" id="SM00043"/>
    </source>
</evidence>
<gene>
    <name evidence="5" type="ORF">CCAM_LOCUS9871</name>
</gene>
<dbReference type="InterPro" id="IPR000010">
    <property type="entry name" value="Cystatin_dom"/>
</dbReference>
<proteinExistence type="predicted"/>
<evidence type="ECO:0000313" key="5">
    <source>
        <dbReference type="EMBL" id="VFQ68095.1"/>
    </source>
</evidence>
<protein>
    <recommendedName>
        <fullName evidence="4">Cystatin domain-containing protein</fullName>
    </recommendedName>
</protein>
<dbReference type="SMART" id="SM00043">
    <property type="entry name" value="CY"/>
    <property type="match status" value="1"/>
</dbReference>
<keyword evidence="2" id="KW-0789">Thiol protease inhibitor</keyword>
<accession>A0A484KUC3</accession>
<evidence type="ECO:0000256" key="2">
    <source>
        <dbReference type="ARBA" id="ARBA00022704"/>
    </source>
</evidence>
<keyword evidence="1" id="KW-0646">Protease inhibitor</keyword>
<feature type="signal peptide" evidence="3">
    <location>
        <begin position="1"/>
        <end position="22"/>
    </location>
</feature>
<keyword evidence="3" id="KW-0732">Signal</keyword>
<dbReference type="Pfam" id="PF16845">
    <property type="entry name" value="SQAPI"/>
    <property type="match status" value="1"/>
</dbReference>
<dbReference type="InterPro" id="IPR046350">
    <property type="entry name" value="Cystatin_sf"/>
</dbReference>
<dbReference type="AlphaFoldDB" id="A0A484KUC3"/>
<dbReference type="PANTHER" id="PTHR47364">
    <property type="entry name" value="CYSTEINE PROTEINASE INHIBITOR 5"/>
    <property type="match status" value="1"/>
</dbReference>
<dbReference type="GO" id="GO:0004869">
    <property type="term" value="F:cysteine-type endopeptidase inhibitor activity"/>
    <property type="evidence" value="ECO:0007669"/>
    <property type="project" value="UniProtKB-KW"/>
</dbReference>
<feature type="domain" description="Cystatin" evidence="4">
    <location>
        <begin position="27"/>
        <end position="116"/>
    </location>
</feature>
<evidence type="ECO:0000256" key="1">
    <source>
        <dbReference type="ARBA" id="ARBA00022690"/>
    </source>
</evidence>